<reference evidence="1" key="1">
    <citation type="submission" date="2021-01" db="EMBL/GenBank/DDBJ databases">
        <authorList>
            <person name="Sun Q."/>
        </authorList>
    </citation>
    <scope>NUCLEOTIDE SEQUENCE</scope>
    <source>
        <strain evidence="1">YIM B02566</strain>
    </source>
</reference>
<gene>
    <name evidence="1" type="ORF">JHL16_20435</name>
</gene>
<sequence>MSDGIIIGIDAGTSVIKSVAFSTAGDQLAVAAIANHYKTLKNGGVEQDMARTWKDAAQTLRDLADKIENLNNRVVAIAVTGQGDGMWLIDKDGEPAAPAWLWLDSRAASIAEDFTRSAAYPAHYERTGTGVNACQQNVQLAWLKRHAPEVLASAQSAHHCKDWLYFKLTGERVCDPSEANFTFGNYRTRQYAPDILDALDVADAKRLLPPIIEGTEVAHGLSLEAASATGLAVGTPVVLGYVDVACTALGGGLFDREGRVGCSIAGSTGMHMRLAPSVDSVRLNDERTGYTMAFPVPGMLAQMQSNMASTLNIDWLLDMGREILASQGVERSRRDLIEGLDDRILERPGGRLLYHPYISQAGERGPFLDAGARAQFTGLEAGMGYADLMRAVFEGLSFAARDCYAAMGPLPKDIRLTGGGARSKALRLLFASALNAPVSSVLREEAGAAGAAMIAAVQQKIYPDMAACAAQWVDPALGPETQPDAALVKMFDTMFPIYKETRDRMRPIWRGLQSARQISET</sequence>
<name>A0ACC5R7S7_9HYPH</name>
<evidence type="ECO:0000313" key="1">
    <source>
        <dbReference type="EMBL" id="MBK1868736.1"/>
    </source>
</evidence>
<comment type="caution">
    <text evidence="1">The sequence shown here is derived from an EMBL/GenBank/DDBJ whole genome shotgun (WGS) entry which is preliminary data.</text>
</comment>
<protein>
    <submittedName>
        <fullName evidence="1">Carbohydrate kinase</fullName>
    </submittedName>
</protein>
<keyword evidence="1" id="KW-0808">Transferase</keyword>
<accession>A0ACC5R7S7</accession>
<proteinExistence type="predicted"/>
<keyword evidence="2" id="KW-1185">Reference proteome</keyword>
<keyword evidence="1" id="KW-0418">Kinase</keyword>
<dbReference type="Proteomes" id="UP000616151">
    <property type="component" value="Unassembled WGS sequence"/>
</dbReference>
<organism evidence="1 2">
    <name type="scientific">Taklimakanibacter albus</name>
    <dbReference type="NCBI Taxonomy" id="2800327"/>
    <lineage>
        <taxon>Bacteria</taxon>
        <taxon>Pseudomonadati</taxon>
        <taxon>Pseudomonadota</taxon>
        <taxon>Alphaproteobacteria</taxon>
        <taxon>Hyphomicrobiales</taxon>
        <taxon>Aestuariivirgaceae</taxon>
        <taxon>Taklimakanibacter</taxon>
    </lineage>
</organism>
<dbReference type="EMBL" id="JAENHL010000007">
    <property type="protein sequence ID" value="MBK1868736.1"/>
    <property type="molecule type" value="Genomic_DNA"/>
</dbReference>
<evidence type="ECO:0000313" key="2">
    <source>
        <dbReference type="Proteomes" id="UP000616151"/>
    </source>
</evidence>